<geneLocation type="plasmid" evidence="1 2">
    <name>p100</name>
</geneLocation>
<dbReference type="EMBL" id="AP027071">
    <property type="protein sequence ID" value="BDU63406.1"/>
    <property type="molecule type" value="Genomic_DNA"/>
</dbReference>
<reference evidence="1 2" key="1">
    <citation type="submission" date="2022-11" db="EMBL/GenBank/DDBJ databases">
        <title>Genome sequence of clinical isolate of the human pathogenic Borrelia fainii.</title>
        <authorList>
            <person name="Itokawa K."/>
            <person name="Sato K."/>
            <person name="Qiu Y."/>
        </authorList>
    </citation>
    <scope>NUCLEOTIDE SEQUENCE [LARGE SCALE GENOMIC DNA]</scope>
    <source>
        <strain evidence="1 2">Qtaro</strain>
        <plasmid evidence="1 2">p100</plasmid>
    </source>
</reference>
<organism evidence="1 2">
    <name type="scientific">Candidatus Borrelia fainii</name>
    <dbReference type="NCBI Taxonomy" id="2518322"/>
    <lineage>
        <taxon>Bacteria</taxon>
        <taxon>Pseudomonadati</taxon>
        <taxon>Spirochaetota</taxon>
        <taxon>Spirochaetia</taxon>
        <taxon>Spirochaetales</taxon>
        <taxon>Borreliaceae</taxon>
        <taxon>Borrelia</taxon>
    </lineage>
</organism>
<keyword evidence="2" id="KW-1185">Reference proteome</keyword>
<proteinExistence type="predicted"/>
<name>A0ABN6USM9_9SPIR</name>
<protein>
    <recommendedName>
        <fullName evidence="3">Lipoprotein</fullName>
    </recommendedName>
</protein>
<accession>A0ABN6USM9</accession>
<evidence type="ECO:0000313" key="1">
    <source>
        <dbReference type="EMBL" id="BDU63406.1"/>
    </source>
</evidence>
<dbReference type="NCBIfam" id="NF047534">
    <property type="entry name" value="lipo_BTA121_dup"/>
    <property type="match status" value="3"/>
</dbReference>
<gene>
    <name evidence="1" type="ORF">BOFE_09460</name>
</gene>
<keyword evidence="1" id="KW-0614">Plasmid</keyword>
<evidence type="ECO:0000313" key="2">
    <source>
        <dbReference type="Proteomes" id="UP001317516"/>
    </source>
</evidence>
<sequence length="510" mass="59950">MLLLLLLFINCDFKSQGEYLIKQGLVKNKGSELKNDLFQKFEFKEPVVQSLEARDIGKLILEDVIDGSSGAVVKEKSVSLKIDEFLNECGISAQDRELNVYLRDCLASSDFDHNLFYTLLTEIGVIKTKELFESLLQFSNLITEIKLMVENIKRERSKQQLISEINLKSNYFCMSKDLRGLFENGNSYIEIYNLLKNTYNMMLKGLLAIKNRIEYLIKGEAIYEGLTSRTKQIVDDIRKLIIFSDVSDGIYDEYGYNDHEFYSVLGFLGVYKFIKLFKYNLRELFRVRKEAENAIQTVRDDSLLETLQTEFNMCNKEAVGLIQRVFSIDSDYIIENIIIDSSNSIVNKFMKIKEQTQDLINFIKLEKKLSNDDFEVLKYLRNILTNPNIGREYEDKYGIRFKTYSDYEFELLIGGFSEHQFSEVILKIRRALRFQDNISQSIDFIRDNKIRHQLKTLFTNQKKHYEFLLKTTFHCIDIKANSLYDTFMFFRDDEDEFNAIKDEILKLDEV</sequence>
<dbReference type="Proteomes" id="UP001317516">
    <property type="component" value="Plasmid p100"/>
</dbReference>
<evidence type="ECO:0008006" key="3">
    <source>
        <dbReference type="Google" id="ProtNLM"/>
    </source>
</evidence>